<evidence type="ECO:0000256" key="5">
    <source>
        <dbReference type="ARBA" id="ARBA00015043"/>
    </source>
</evidence>
<sequence length="224" mass="25745">MTRLDGKRLVQSANEADNWLLGCTTPLHYPTNGQPITITLYSLCNLPSHLHQWAFNLVKRNLYDQYIAAKDTGWSDEDKLAEMSEEHAMYLIAQASDGQLAGFLYFQFVMEDYCADDIESGEDSSDDKEDEQIPVIYCYELQLESSFQRKGLGAHLMRILEEVGRKYHMEKSMLTVFKSNEAAITFYRKLGYDVDGISPSKHLPPRRAARISYEIYSKCLRQDS</sequence>
<dbReference type="GO" id="GO:0005634">
    <property type="term" value="C:nucleus"/>
    <property type="evidence" value="ECO:0007669"/>
    <property type="project" value="UniProtKB-SubCell"/>
</dbReference>
<evidence type="ECO:0000256" key="4">
    <source>
        <dbReference type="ARBA" id="ARBA00012950"/>
    </source>
</evidence>
<dbReference type="InParanoid" id="A0A0L0HBL1"/>
<keyword evidence="8" id="KW-0539">Nucleus</keyword>
<keyword evidence="6" id="KW-0963">Cytoplasm</keyword>
<comment type="catalytic activity">
    <reaction evidence="11">
        <text>N-terminal L-seryl-[histone H4] + acetyl-CoA = N-terminal N(alpha)-acetyl-L-seryl-[histone H4] + CoA + H(+)</text>
        <dbReference type="Rhea" id="RHEA:50596"/>
        <dbReference type="Rhea" id="RHEA-COMP:12740"/>
        <dbReference type="Rhea" id="RHEA-COMP:12743"/>
        <dbReference type="ChEBI" id="CHEBI:15378"/>
        <dbReference type="ChEBI" id="CHEBI:57287"/>
        <dbReference type="ChEBI" id="CHEBI:57288"/>
        <dbReference type="ChEBI" id="CHEBI:64738"/>
        <dbReference type="ChEBI" id="CHEBI:83690"/>
        <dbReference type="EC" id="2.3.1.257"/>
    </reaction>
</comment>
<keyword evidence="7" id="KW-0808">Transferase</keyword>
<dbReference type="PANTHER" id="PTHR20531">
    <property type="entry name" value="N-ALPHA-ACETYLTRANSFERASE 40"/>
    <property type="match status" value="1"/>
</dbReference>
<keyword evidence="9" id="KW-0012">Acyltransferase</keyword>
<dbReference type="InterPro" id="IPR039949">
    <property type="entry name" value="NAA40"/>
</dbReference>
<dbReference type="InterPro" id="IPR016181">
    <property type="entry name" value="Acyl_CoA_acyltransferase"/>
</dbReference>
<dbReference type="VEuPathDB" id="FungiDB:SPPG_06723"/>
<evidence type="ECO:0000256" key="6">
    <source>
        <dbReference type="ARBA" id="ARBA00022490"/>
    </source>
</evidence>
<evidence type="ECO:0000256" key="11">
    <source>
        <dbReference type="ARBA" id="ARBA00049524"/>
    </source>
</evidence>
<dbReference type="GO" id="GO:0043998">
    <property type="term" value="F:histone H2A acetyltransferase activity"/>
    <property type="evidence" value="ECO:0007669"/>
    <property type="project" value="InterPro"/>
</dbReference>
<dbReference type="GeneID" id="27690008"/>
<dbReference type="SUPFAM" id="SSF55729">
    <property type="entry name" value="Acyl-CoA N-acyltransferases (Nat)"/>
    <property type="match status" value="1"/>
</dbReference>
<dbReference type="OMA" id="ETNVGPY"/>
<dbReference type="Proteomes" id="UP000053201">
    <property type="component" value="Unassembled WGS sequence"/>
</dbReference>
<dbReference type="GO" id="GO:1990189">
    <property type="term" value="F:protein N-terminal-serine acetyltransferase activity"/>
    <property type="evidence" value="ECO:0007669"/>
    <property type="project" value="UniProtKB-EC"/>
</dbReference>
<comment type="catalytic activity">
    <reaction evidence="10">
        <text>N-terminal L-seryl-[histone H2A] + acetyl-CoA = N-terminal N(alpha)-acetyl-L-seryl-[histone H2A] + CoA + H(+)</text>
        <dbReference type="Rhea" id="RHEA:50600"/>
        <dbReference type="Rhea" id="RHEA-COMP:12742"/>
        <dbReference type="Rhea" id="RHEA-COMP:12744"/>
        <dbReference type="ChEBI" id="CHEBI:15378"/>
        <dbReference type="ChEBI" id="CHEBI:57287"/>
        <dbReference type="ChEBI" id="CHEBI:57288"/>
        <dbReference type="ChEBI" id="CHEBI:64738"/>
        <dbReference type="ChEBI" id="CHEBI:83690"/>
        <dbReference type="EC" id="2.3.1.257"/>
    </reaction>
</comment>
<dbReference type="InterPro" id="IPR000182">
    <property type="entry name" value="GNAT_dom"/>
</dbReference>
<evidence type="ECO:0000313" key="14">
    <source>
        <dbReference type="Proteomes" id="UP000053201"/>
    </source>
</evidence>
<dbReference type="OrthoDB" id="424551at2759"/>
<dbReference type="EMBL" id="KQ257461">
    <property type="protein sequence ID" value="KNC98331.1"/>
    <property type="molecule type" value="Genomic_DNA"/>
</dbReference>
<gene>
    <name evidence="13" type="ORF">SPPG_06723</name>
</gene>
<keyword evidence="14" id="KW-1185">Reference proteome</keyword>
<evidence type="ECO:0000259" key="12">
    <source>
        <dbReference type="PROSITE" id="PS51186"/>
    </source>
</evidence>
<proteinExistence type="inferred from homology"/>
<comment type="subcellular location">
    <subcellularLocation>
        <location evidence="2">Cytoplasm</location>
    </subcellularLocation>
    <subcellularLocation>
        <location evidence="1">Nucleus</location>
    </subcellularLocation>
</comment>
<dbReference type="RefSeq" id="XP_016606371.1">
    <property type="nucleotide sequence ID" value="XM_016754924.1"/>
</dbReference>
<evidence type="ECO:0000313" key="13">
    <source>
        <dbReference type="EMBL" id="KNC98331.1"/>
    </source>
</evidence>
<dbReference type="GO" id="GO:0010485">
    <property type="term" value="F:histone H4 acetyltransferase activity"/>
    <property type="evidence" value="ECO:0007669"/>
    <property type="project" value="InterPro"/>
</dbReference>
<organism evidence="13 14">
    <name type="scientific">Spizellomyces punctatus (strain DAOM BR117)</name>
    <dbReference type="NCBI Taxonomy" id="645134"/>
    <lineage>
        <taxon>Eukaryota</taxon>
        <taxon>Fungi</taxon>
        <taxon>Fungi incertae sedis</taxon>
        <taxon>Chytridiomycota</taxon>
        <taxon>Chytridiomycota incertae sedis</taxon>
        <taxon>Chytridiomycetes</taxon>
        <taxon>Spizellomycetales</taxon>
        <taxon>Spizellomycetaceae</taxon>
        <taxon>Spizellomyces</taxon>
    </lineage>
</organism>
<evidence type="ECO:0000256" key="10">
    <source>
        <dbReference type="ARBA" id="ARBA00047821"/>
    </source>
</evidence>
<accession>A0A0L0HBL1</accession>
<evidence type="ECO:0000256" key="2">
    <source>
        <dbReference type="ARBA" id="ARBA00004496"/>
    </source>
</evidence>
<dbReference type="PROSITE" id="PS51186">
    <property type="entry name" value="GNAT"/>
    <property type="match status" value="1"/>
</dbReference>
<dbReference type="AlphaFoldDB" id="A0A0L0HBL1"/>
<evidence type="ECO:0000256" key="1">
    <source>
        <dbReference type="ARBA" id="ARBA00004123"/>
    </source>
</evidence>
<dbReference type="EC" id="2.3.1.257" evidence="4"/>
<dbReference type="Gene3D" id="3.40.630.30">
    <property type="match status" value="1"/>
</dbReference>
<dbReference type="PANTHER" id="PTHR20531:SF1">
    <property type="entry name" value="N-ALPHA-ACETYLTRANSFERASE 40"/>
    <property type="match status" value="1"/>
</dbReference>
<protein>
    <recommendedName>
        <fullName evidence="5">N-alpha-acetyltransferase 40</fullName>
        <ecNumber evidence="4">2.3.1.257</ecNumber>
    </recommendedName>
</protein>
<evidence type="ECO:0000256" key="8">
    <source>
        <dbReference type="ARBA" id="ARBA00023242"/>
    </source>
</evidence>
<dbReference type="GO" id="GO:0005737">
    <property type="term" value="C:cytoplasm"/>
    <property type="evidence" value="ECO:0007669"/>
    <property type="project" value="UniProtKB-SubCell"/>
</dbReference>
<dbReference type="STRING" id="645134.A0A0L0HBL1"/>
<dbReference type="Pfam" id="PF00583">
    <property type="entry name" value="Acetyltransf_1"/>
    <property type="match status" value="1"/>
</dbReference>
<evidence type="ECO:0000256" key="9">
    <source>
        <dbReference type="ARBA" id="ARBA00023315"/>
    </source>
</evidence>
<evidence type="ECO:0000256" key="3">
    <source>
        <dbReference type="ARBA" id="ARBA00008870"/>
    </source>
</evidence>
<reference evidence="13 14" key="1">
    <citation type="submission" date="2009-08" db="EMBL/GenBank/DDBJ databases">
        <title>The Genome Sequence of Spizellomyces punctatus strain DAOM BR117.</title>
        <authorList>
            <consortium name="The Broad Institute Genome Sequencing Platform"/>
            <person name="Russ C."/>
            <person name="Cuomo C."/>
            <person name="Shea T."/>
            <person name="Young S.K."/>
            <person name="Zeng Q."/>
            <person name="Koehrsen M."/>
            <person name="Haas B."/>
            <person name="Borodovsky M."/>
            <person name="Guigo R."/>
            <person name="Alvarado L."/>
            <person name="Berlin A."/>
            <person name="Bochicchio J."/>
            <person name="Borenstein D."/>
            <person name="Chapman S."/>
            <person name="Chen Z."/>
            <person name="Engels R."/>
            <person name="Freedman E."/>
            <person name="Gellesch M."/>
            <person name="Goldberg J."/>
            <person name="Griggs A."/>
            <person name="Gujja S."/>
            <person name="Heiman D."/>
            <person name="Hepburn T."/>
            <person name="Howarth C."/>
            <person name="Jen D."/>
            <person name="Larson L."/>
            <person name="Lewis B."/>
            <person name="Mehta T."/>
            <person name="Park D."/>
            <person name="Pearson M."/>
            <person name="Roberts A."/>
            <person name="Saif S."/>
            <person name="Shenoy N."/>
            <person name="Sisk P."/>
            <person name="Stolte C."/>
            <person name="Sykes S."/>
            <person name="Thomson T."/>
            <person name="Walk T."/>
            <person name="White J."/>
            <person name="Yandava C."/>
            <person name="Burger G."/>
            <person name="Gray M.W."/>
            <person name="Holland P.W.H."/>
            <person name="King N."/>
            <person name="Lang F.B.F."/>
            <person name="Roger A.J."/>
            <person name="Ruiz-Trillo I."/>
            <person name="Lander E."/>
            <person name="Nusbaum C."/>
        </authorList>
    </citation>
    <scope>NUCLEOTIDE SEQUENCE [LARGE SCALE GENOMIC DNA]</scope>
    <source>
        <strain evidence="13 14">DAOM BR117</strain>
    </source>
</reference>
<dbReference type="eggNOG" id="KOG2488">
    <property type="taxonomic scope" value="Eukaryota"/>
</dbReference>
<evidence type="ECO:0000256" key="7">
    <source>
        <dbReference type="ARBA" id="ARBA00022679"/>
    </source>
</evidence>
<dbReference type="FunCoup" id="A0A0L0HBL1">
    <property type="interactions" value="638"/>
</dbReference>
<name>A0A0L0HBL1_SPIPD</name>
<feature type="domain" description="N-acetyltransferase" evidence="12">
    <location>
        <begin position="36"/>
        <end position="216"/>
    </location>
</feature>
<comment type="similarity">
    <text evidence="3">Belongs to the acetyltransferase family. NAA40 subfamily.</text>
</comment>